<dbReference type="Pfam" id="PF04230">
    <property type="entry name" value="PS_pyruv_trans"/>
    <property type="match status" value="1"/>
</dbReference>
<sequence length="363" mass="41997">MHRVINFGSALQAYALQQALIKLGYENEIINYIFPHKNKSSIFSTIELFLRKKIYELRTGVFFSKKKEDYFKEFRRFFLSLSDKTYTLESINTNPPKYDLYMTGSDQVWNPKWMEGDTNFLLSFVQSKPKVSYASSFAVNTIPAESKEIYKKYLQEYKHITVRENSGEIIVDDLLGTRKADVVCDPTILLDKGDYIKIAKVPRIEIQGPYILVYILDYMFNPYPGVNQIIKSVAATLGMPVIYIGGKYTVYSSQCRYIENLGPCEFVWLFQHADFVITTSFHGSAFATIFQKPLLAVVKDTNDNDGRIITLMRKVGNERALISYTANIEYKAEYLRQLTSNSMKYQSYKEDSLKKLQQIVENI</sequence>
<keyword evidence="2" id="KW-0808">Transferase</keyword>
<organism evidence="2">
    <name type="scientific">Prevotella sp. GTC17259</name>
    <dbReference type="NCBI Taxonomy" id="3236795"/>
    <lineage>
        <taxon>Bacteria</taxon>
        <taxon>Pseudomonadati</taxon>
        <taxon>Bacteroidota</taxon>
        <taxon>Bacteroidia</taxon>
        <taxon>Bacteroidales</taxon>
        <taxon>Prevotellaceae</taxon>
        <taxon>Prevotella</taxon>
    </lineage>
</organism>
<evidence type="ECO:0000259" key="1">
    <source>
        <dbReference type="PROSITE" id="PS50024"/>
    </source>
</evidence>
<evidence type="ECO:0000313" key="2">
    <source>
        <dbReference type="EMBL" id="BFO75260.1"/>
    </source>
</evidence>
<dbReference type="InterPro" id="IPR000082">
    <property type="entry name" value="SEA_dom"/>
</dbReference>
<dbReference type="EMBL" id="AP035787">
    <property type="protein sequence ID" value="BFO75260.1"/>
    <property type="molecule type" value="Genomic_DNA"/>
</dbReference>
<accession>A0AB33J4U4</accession>
<reference evidence="2" key="1">
    <citation type="submission" date="2024-07" db="EMBL/GenBank/DDBJ databases">
        <title>Complete genome sequence of Prevotella sp. YM-2024 GTC17259.</title>
        <authorList>
            <person name="Hayashi M."/>
            <person name="Muto Y."/>
            <person name="Tanaka K."/>
            <person name="Niwa H."/>
        </authorList>
    </citation>
    <scope>NUCLEOTIDE SEQUENCE</scope>
    <source>
        <strain evidence="2">GTC17259</strain>
    </source>
</reference>
<name>A0AB33J4U4_9BACT</name>
<feature type="domain" description="SEA" evidence="1">
    <location>
        <begin position="314"/>
        <end position="363"/>
    </location>
</feature>
<dbReference type="InterPro" id="IPR007345">
    <property type="entry name" value="Polysacch_pyruvyl_Trfase"/>
</dbReference>
<dbReference type="SUPFAM" id="SSF53756">
    <property type="entry name" value="UDP-Glycosyltransferase/glycogen phosphorylase"/>
    <property type="match status" value="1"/>
</dbReference>
<protein>
    <submittedName>
        <fullName evidence="2">Polysaccharide pyruvyl transferase family protein</fullName>
    </submittedName>
</protein>
<proteinExistence type="predicted"/>
<dbReference type="AlphaFoldDB" id="A0AB33J4U4"/>
<gene>
    <name evidence="2" type="ORF">GTC17259_03100</name>
</gene>
<dbReference type="GO" id="GO:0016740">
    <property type="term" value="F:transferase activity"/>
    <property type="evidence" value="ECO:0007669"/>
    <property type="project" value="UniProtKB-KW"/>
</dbReference>
<dbReference type="PROSITE" id="PS50024">
    <property type="entry name" value="SEA"/>
    <property type="match status" value="1"/>
</dbReference>